<dbReference type="InterPro" id="IPR050207">
    <property type="entry name" value="Trans_regulatory_Fis"/>
</dbReference>
<evidence type="ECO:0000256" key="3">
    <source>
        <dbReference type="ARBA" id="ARBA00029540"/>
    </source>
</evidence>
<organism evidence="5 6">
    <name type="scientific">Actinobacillus lignieresii</name>
    <dbReference type="NCBI Taxonomy" id="720"/>
    <lineage>
        <taxon>Bacteria</taxon>
        <taxon>Pseudomonadati</taxon>
        <taxon>Pseudomonadota</taxon>
        <taxon>Gammaproteobacteria</taxon>
        <taxon>Pasteurellales</taxon>
        <taxon>Pasteurellaceae</taxon>
        <taxon>Actinobacillus</taxon>
    </lineage>
</organism>
<dbReference type="Pfam" id="PF02954">
    <property type="entry name" value="HTH_8"/>
    <property type="match status" value="1"/>
</dbReference>
<dbReference type="PRINTS" id="PR01591">
    <property type="entry name" value="DNABINDNGFIS"/>
</dbReference>
<evidence type="ECO:0000313" key="6">
    <source>
        <dbReference type="Proteomes" id="UP000254253"/>
    </source>
</evidence>
<dbReference type="PANTHER" id="PTHR47918">
    <property type="entry name" value="DNA-BINDING PROTEIN FIS"/>
    <property type="match status" value="1"/>
</dbReference>
<evidence type="ECO:0000313" key="5">
    <source>
        <dbReference type="EMBL" id="SUT89769.1"/>
    </source>
</evidence>
<sequence length="104" mass="11786">MLEQQPTQNPLTVTMLNAQAQQVNKPLRDNVKAALKNYLSQLNGEDPTELYELVLSEIEHPMLDMVMQYTRGNQTRAATMLGINRGTLRKIGIVDKIESNFPMI</sequence>
<dbReference type="AlphaFoldDB" id="A0A380TQ02"/>
<evidence type="ECO:0000256" key="2">
    <source>
        <dbReference type="ARBA" id="ARBA00023125"/>
    </source>
</evidence>
<dbReference type="SUPFAM" id="SSF46689">
    <property type="entry name" value="Homeodomain-like"/>
    <property type="match status" value="1"/>
</dbReference>
<protein>
    <recommendedName>
        <fullName evidence="3">Putative Fis-like DNA-binding protein</fullName>
    </recommendedName>
</protein>
<dbReference type="InterPro" id="IPR005412">
    <property type="entry name" value="Fis_DNA-bd"/>
</dbReference>
<dbReference type="Gene3D" id="1.10.10.60">
    <property type="entry name" value="Homeodomain-like"/>
    <property type="match status" value="1"/>
</dbReference>
<dbReference type="GO" id="GO:0045893">
    <property type="term" value="P:positive regulation of DNA-templated transcription"/>
    <property type="evidence" value="ECO:0007669"/>
    <property type="project" value="UniProtKB-ARBA"/>
</dbReference>
<keyword evidence="2 5" id="KW-0238">DNA-binding</keyword>
<feature type="domain" description="DNA binding HTH" evidence="4">
    <location>
        <begin position="55"/>
        <end position="90"/>
    </location>
</feature>
<dbReference type="FunFam" id="1.10.10.60:FF:000006">
    <property type="entry name" value="DNA-binding protein Fis"/>
    <property type="match status" value="1"/>
</dbReference>
<name>A0A380TQ02_ACTLI</name>
<dbReference type="PIRSF" id="PIRSF002097">
    <property type="entry name" value="DNA-binding_Fis"/>
    <property type="match status" value="1"/>
</dbReference>
<dbReference type="Proteomes" id="UP000254253">
    <property type="component" value="Unassembled WGS sequence"/>
</dbReference>
<dbReference type="NCBIfam" id="NF001659">
    <property type="entry name" value="PRK00430.1"/>
    <property type="match status" value="1"/>
</dbReference>
<dbReference type="EMBL" id="UFRN01000002">
    <property type="protein sequence ID" value="SUT89769.1"/>
    <property type="molecule type" value="Genomic_DNA"/>
</dbReference>
<dbReference type="PANTHER" id="PTHR47918:SF1">
    <property type="entry name" value="DNA-BINDING PROTEIN FIS"/>
    <property type="match status" value="1"/>
</dbReference>
<dbReference type="GO" id="GO:0043565">
    <property type="term" value="F:sequence-specific DNA binding"/>
    <property type="evidence" value="ECO:0007669"/>
    <property type="project" value="InterPro"/>
</dbReference>
<dbReference type="InterPro" id="IPR002197">
    <property type="entry name" value="HTH_Fis"/>
</dbReference>
<reference evidence="5 6" key="1">
    <citation type="submission" date="2018-06" db="EMBL/GenBank/DDBJ databases">
        <authorList>
            <consortium name="Pathogen Informatics"/>
            <person name="Doyle S."/>
        </authorList>
    </citation>
    <scope>NUCLEOTIDE SEQUENCE [LARGE SCALE GENOMIC DNA]</scope>
    <source>
        <strain evidence="5 6">NCTC4191</strain>
    </source>
</reference>
<gene>
    <name evidence="5" type="primary">fis_1</name>
    <name evidence="5" type="ORF">NCTC4191_00117</name>
</gene>
<proteinExistence type="inferred from homology"/>
<comment type="similarity">
    <text evidence="1">Belongs to the transcriptional regulatory Fis family.</text>
</comment>
<dbReference type="RefSeq" id="WP_115589422.1">
    <property type="nucleotide sequence ID" value="NZ_UFRN01000002.1"/>
</dbReference>
<keyword evidence="6" id="KW-1185">Reference proteome</keyword>
<evidence type="ECO:0000256" key="1">
    <source>
        <dbReference type="ARBA" id="ARBA00008559"/>
    </source>
</evidence>
<evidence type="ECO:0000259" key="4">
    <source>
        <dbReference type="Pfam" id="PF02954"/>
    </source>
</evidence>
<accession>A0A380TQ02</accession>
<dbReference type="InterPro" id="IPR009057">
    <property type="entry name" value="Homeodomain-like_sf"/>
</dbReference>